<dbReference type="SUPFAM" id="SSF53756">
    <property type="entry name" value="UDP-Glycosyltransferase/glycogen phosphorylase"/>
    <property type="match status" value="1"/>
</dbReference>
<evidence type="ECO:0000313" key="4">
    <source>
        <dbReference type="Proteomes" id="UP001235344"/>
    </source>
</evidence>
<keyword evidence="4" id="KW-1185">Reference proteome</keyword>
<evidence type="ECO:0000259" key="2">
    <source>
        <dbReference type="Pfam" id="PF13477"/>
    </source>
</evidence>
<dbReference type="EMBL" id="CP131913">
    <property type="protein sequence ID" value="WLI73386.1"/>
    <property type="molecule type" value="Genomic_DNA"/>
</dbReference>
<dbReference type="InterPro" id="IPR028098">
    <property type="entry name" value="Glyco_trans_4-like_N"/>
</dbReference>
<feature type="domain" description="Glycosyl transferase family 1" evidence="1">
    <location>
        <begin position="199"/>
        <end position="360"/>
    </location>
</feature>
<name>A0ABY9H4H7_9GAMM</name>
<reference evidence="3 4" key="1">
    <citation type="submission" date="2023-08" db="EMBL/GenBank/DDBJ databases">
        <title>Transcriptome Analysis of Halomonas alkalicola CICC 11012s to Identify the Genes Involved in Alkaline Tolerances.</title>
        <authorList>
            <person name="Zhai L."/>
        </authorList>
    </citation>
    <scope>NUCLEOTIDE SEQUENCE [LARGE SCALE GENOMIC DNA]</scope>
    <source>
        <strain evidence="3 4">CICC 11012s</strain>
    </source>
</reference>
<sequence length="401" mass="44436">MHNNAFNSTFRLVILAGFARSLVNFRGPLVKALCDAGLEVHAIAPDLHYDLETQLQLEAWGVITHDVSMQRTGTNLLRDLKTLRHLYRLFREIKPDILLGYTIKPVIYGTLAAWLAKVPKRYALITGLGYAFTGEARGKRGLIQRMVRGLYRQALKRADLVFFQNPDDETLFRQLGLLSQEAPSKVVNGSGIDTARFTQAPLPKGSPNFLLIARLLGDKGVREYVEAAAWVRERHPEITFKVVGDIDANPDSITRQELEAWIAAGHIEYLGRLDDVRPAIADSSVYVLPSYREGTPRTVLEAMAMGRPIITTDAPGCRETVVEGENGYLVPVKSVDPLVGAMQRFIDQPELVARMGQRSRAIAEEKYDVHKVNAVMLEAMGIAVPVAQPRRSSAIADSVLG</sequence>
<feature type="domain" description="Glycosyltransferase subfamily 4-like N-terminal" evidence="2">
    <location>
        <begin position="19"/>
        <end position="165"/>
    </location>
</feature>
<proteinExistence type="predicted"/>
<dbReference type="PANTHER" id="PTHR12526">
    <property type="entry name" value="GLYCOSYLTRANSFERASE"/>
    <property type="match status" value="1"/>
</dbReference>
<dbReference type="PANTHER" id="PTHR12526:SF638">
    <property type="entry name" value="SPORE COAT PROTEIN SA"/>
    <property type="match status" value="1"/>
</dbReference>
<dbReference type="InterPro" id="IPR001296">
    <property type="entry name" value="Glyco_trans_1"/>
</dbReference>
<dbReference type="RefSeq" id="WP_305500993.1">
    <property type="nucleotide sequence ID" value="NZ_CP131913.1"/>
</dbReference>
<dbReference type="Proteomes" id="UP001235344">
    <property type="component" value="Chromosome"/>
</dbReference>
<accession>A0ABY9H4H7</accession>
<dbReference type="Gene3D" id="3.40.50.2000">
    <property type="entry name" value="Glycogen Phosphorylase B"/>
    <property type="match status" value="2"/>
</dbReference>
<protein>
    <submittedName>
        <fullName evidence="3">Glycosyltransferase family 4 protein</fullName>
    </submittedName>
</protein>
<dbReference type="Pfam" id="PF00534">
    <property type="entry name" value="Glycos_transf_1"/>
    <property type="match status" value="1"/>
</dbReference>
<evidence type="ECO:0000259" key="1">
    <source>
        <dbReference type="Pfam" id="PF00534"/>
    </source>
</evidence>
<evidence type="ECO:0000313" key="3">
    <source>
        <dbReference type="EMBL" id="WLI73386.1"/>
    </source>
</evidence>
<dbReference type="CDD" id="cd03808">
    <property type="entry name" value="GT4_CapM-like"/>
    <property type="match status" value="1"/>
</dbReference>
<dbReference type="Pfam" id="PF13477">
    <property type="entry name" value="Glyco_trans_4_2"/>
    <property type="match status" value="1"/>
</dbReference>
<gene>
    <name evidence="3" type="ORF">B6N23_00040</name>
</gene>
<organism evidence="3 4">
    <name type="scientific">Halomonas alkalicola</name>
    <dbReference type="NCBI Taxonomy" id="1930622"/>
    <lineage>
        <taxon>Bacteria</taxon>
        <taxon>Pseudomonadati</taxon>
        <taxon>Pseudomonadota</taxon>
        <taxon>Gammaproteobacteria</taxon>
        <taxon>Oceanospirillales</taxon>
        <taxon>Halomonadaceae</taxon>
        <taxon>Halomonas</taxon>
    </lineage>
</organism>